<feature type="domain" description="Yeast cell wall synthesis Kre9/Knh1-like N-terminal" evidence="5">
    <location>
        <begin position="34"/>
        <end position="124"/>
    </location>
</feature>
<accession>A0A3N4IAA9</accession>
<dbReference type="OrthoDB" id="4094614at2759"/>
<keyword evidence="3" id="KW-1133">Transmembrane helix</keyword>
<sequence length="450" mass="48710">MRFANLASALLLSFLPFAPTVFAQTSGKNAITFPNLNSKVDTSEPFTITWKPDTKGTVTIELLKGPQKNLNTEGAIAGTIKNTGSFTWKVPNSLEDMSTMGTDIYGFRIIDDLTGEFEYSPPFHMIVPDSTFVDPSKEKEKEEEKEEEEEEEEKPTSTSTSSTKTSTTSTSSTTSTKSTTSTTEKPSTTSSTSTSKSTTSTTTEEPTTTEETPTPTPEPTEDSNAQQTEEATPTPDASPAKEEKKDKGNPLGIPIIAWVGIGIGGLFAALILTYCISLGVRNAKLRREERERALMPGADIKPTQAAGPYKQLDDDLEKAVLAETKGTVPYGAATFVTPHRSNTTTSTYSNNGGFGAPNQRGNNIEMAEYGSNGNNGGYYEEPAYNQNYNAPQAGQHAFQDGYGQQQQPFRGPQQGYPSADANGAFSEHYGNYPAQQQPYNGGNGNHQYRY</sequence>
<feature type="compositionally biased region" description="Low complexity" evidence="2">
    <location>
        <begin position="401"/>
        <end position="417"/>
    </location>
</feature>
<keyword evidence="3" id="KW-0812">Transmembrane</keyword>
<proteinExistence type="predicted"/>
<dbReference type="InterPro" id="IPR018466">
    <property type="entry name" value="Kre9/Knh1-like_N"/>
</dbReference>
<evidence type="ECO:0000256" key="1">
    <source>
        <dbReference type="ARBA" id="ARBA00022729"/>
    </source>
</evidence>
<keyword evidence="7" id="KW-1185">Reference proteome</keyword>
<feature type="compositionally biased region" description="Polar residues" evidence="2">
    <location>
        <begin position="222"/>
        <end position="231"/>
    </location>
</feature>
<dbReference type="STRING" id="1160509.A0A3N4IAA9"/>
<feature type="compositionally biased region" description="Acidic residues" evidence="2">
    <location>
        <begin position="143"/>
        <end position="153"/>
    </location>
</feature>
<evidence type="ECO:0000313" key="7">
    <source>
        <dbReference type="Proteomes" id="UP000275078"/>
    </source>
</evidence>
<reference evidence="6 7" key="1">
    <citation type="journal article" date="2018" name="Nat. Ecol. Evol.">
        <title>Pezizomycetes genomes reveal the molecular basis of ectomycorrhizal truffle lifestyle.</title>
        <authorList>
            <person name="Murat C."/>
            <person name="Payen T."/>
            <person name="Noel B."/>
            <person name="Kuo A."/>
            <person name="Morin E."/>
            <person name="Chen J."/>
            <person name="Kohler A."/>
            <person name="Krizsan K."/>
            <person name="Balestrini R."/>
            <person name="Da Silva C."/>
            <person name="Montanini B."/>
            <person name="Hainaut M."/>
            <person name="Levati E."/>
            <person name="Barry K.W."/>
            <person name="Belfiori B."/>
            <person name="Cichocki N."/>
            <person name="Clum A."/>
            <person name="Dockter R.B."/>
            <person name="Fauchery L."/>
            <person name="Guy J."/>
            <person name="Iotti M."/>
            <person name="Le Tacon F."/>
            <person name="Lindquist E.A."/>
            <person name="Lipzen A."/>
            <person name="Malagnac F."/>
            <person name="Mello A."/>
            <person name="Molinier V."/>
            <person name="Miyauchi S."/>
            <person name="Poulain J."/>
            <person name="Riccioni C."/>
            <person name="Rubini A."/>
            <person name="Sitrit Y."/>
            <person name="Splivallo R."/>
            <person name="Traeger S."/>
            <person name="Wang M."/>
            <person name="Zifcakova L."/>
            <person name="Wipf D."/>
            <person name="Zambonelli A."/>
            <person name="Paolocci F."/>
            <person name="Nowrousian M."/>
            <person name="Ottonello S."/>
            <person name="Baldrian P."/>
            <person name="Spatafora J.W."/>
            <person name="Henrissat B."/>
            <person name="Nagy L.G."/>
            <person name="Aury J.M."/>
            <person name="Wincker P."/>
            <person name="Grigoriev I.V."/>
            <person name="Bonfante P."/>
            <person name="Martin F.M."/>
        </authorList>
    </citation>
    <scope>NUCLEOTIDE SEQUENCE [LARGE SCALE GENOMIC DNA]</scope>
    <source>
        <strain evidence="6 7">RN42</strain>
    </source>
</reference>
<dbReference type="Proteomes" id="UP000275078">
    <property type="component" value="Unassembled WGS sequence"/>
</dbReference>
<feature type="compositionally biased region" description="Basic and acidic residues" evidence="2">
    <location>
        <begin position="239"/>
        <end position="248"/>
    </location>
</feature>
<dbReference type="EMBL" id="ML119667">
    <property type="protein sequence ID" value="RPA83012.1"/>
    <property type="molecule type" value="Genomic_DNA"/>
</dbReference>
<keyword evidence="3" id="KW-0472">Membrane</keyword>
<evidence type="ECO:0000256" key="3">
    <source>
        <dbReference type="SAM" id="Phobius"/>
    </source>
</evidence>
<protein>
    <recommendedName>
        <fullName evidence="5">Yeast cell wall synthesis Kre9/Knh1-like N-terminal domain-containing protein</fullName>
    </recommendedName>
</protein>
<name>A0A3N4IAA9_ASCIM</name>
<feature type="compositionally biased region" description="Low complexity" evidence="2">
    <location>
        <begin position="156"/>
        <end position="213"/>
    </location>
</feature>
<gene>
    <name evidence="6" type="ORF">BJ508DRAFT_360713</name>
</gene>
<organism evidence="6 7">
    <name type="scientific">Ascobolus immersus RN42</name>
    <dbReference type="NCBI Taxonomy" id="1160509"/>
    <lineage>
        <taxon>Eukaryota</taxon>
        <taxon>Fungi</taxon>
        <taxon>Dikarya</taxon>
        <taxon>Ascomycota</taxon>
        <taxon>Pezizomycotina</taxon>
        <taxon>Pezizomycetes</taxon>
        <taxon>Pezizales</taxon>
        <taxon>Ascobolaceae</taxon>
        <taxon>Ascobolus</taxon>
    </lineage>
</organism>
<evidence type="ECO:0000313" key="6">
    <source>
        <dbReference type="EMBL" id="RPA83012.1"/>
    </source>
</evidence>
<feature type="chain" id="PRO_5018247586" description="Yeast cell wall synthesis Kre9/Knh1-like N-terminal domain-containing protein" evidence="4">
    <location>
        <begin position="24"/>
        <end position="450"/>
    </location>
</feature>
<feature type="region of interest" description="Disordered" evidence="2">
    <location>
        <begin position="124"/>
        <end position="251"/>
    </location>
</feature>
<keyword evidence="1 4" id="KW-0732">Signal</keyword>
<dbReference type="AlphaFoldDB" id="A0A3N4IAA9"/>
<feature type="signal peptide" evidence="4">
    <location>
        <begin position="1"/>
        <end position="23"/>
    </location>
</feature>
<dbReference type="InterPro" id="IPR052982">
    <property type="entry name" value="SRP1/TIP1-like"/>
</dbReference>
<dbReference type="PANTHER" id="PTHR40633:SF1">
    <property type="entry name" value="GPI ANCHORED SERINE-THREONINE RICH PROTEIN (AFU_ORTHOLOGUE AFUA_1G03630)"/>
    <property type="match status" value="1"/>
</dbReference>
<dbReference type="PANTHER" id="PTHR40633">
    <property type="entry name" value="MATRIX PROTEIN, PUTATIVE (AFU_ORTHOLOGUE AFUA_8G05410)-RELATED"/>
    <property type="match status" value="1"/>
</dbReference>
<feature type="transmembrane region" description="Helical" evidence="3">
    <location>
        <begin position="255"/>
        <end position="280"/>
    </location>
</feature>
<dbReference type="Pfam" id="PF10342">
    <property type="entry name" value="Kre9_KNH"/>
    <property type="match status" value="1"/>
</dbReference>
<feature type="region of interest" description="Disordered" evidence="2">
    <location>
        <begin position="393"/>
        <end position="450"/>
    </location>
</feature>
<evidence type="ECO:0000256" key="4">
    <source>
        <dbReference type="SAM" id="SignalP"/>
    </source>
</evidence>
<evidence type="ECO:0000256" key="2">
    <source>
        <dbReference type="SAM" id="MobiDB-lite"/>
    </source>
</evidence>
<evidence type="ECO:0000259" key="5">
    <source>
        <dbReference type="Pfam" id="PF10342"/>
    </source>
</evidence>